<keyword evidence="1" id="KW-0863">Zinc-finger</keyword>
<reference evidence="4 5" key="1">
    <citation type="submission" date="2024-02" db="EMBL/GenBank/DDBJ databases">
        <authorList>
            <consortium name="ELIXIR-Norway"/>
            <consortium name="Elixir Norway"/>
        </authorList>
    </citation>
    <scope>NUCLEOTIDE SEQUENCE [LARGE SCALE GENOMIC DNA]</scope>
</reference>
<evidence type="ECO:0000259" key="3">
    <source>
        <dbReference type="PROSITE" id="PS50158"/>
    </source>
</evidence>
<evidence type="ECO:0000256" key="1">
    <source>
        <dbReference type="PROSITE-ProRule" id="PRU00047"/>
    </source>
</evidence>
<accession>A0ABP0TDW8</accession>
<dbReference type="Proteomes" id="UP001497512">
    <property type="component" value="Chromosome 1"/>
</dbReference>
<proteinExistence type="predicted"/>
<evidence type="ECO:0000313" key="5">
    <source>
        <dbReference type="Proteomes" id="UP001497512"/>
    </source>
</evidence>
<dbReference type="InterPro" id="IPR001878">
    <property type="entry name" value="Znf_CCHC"/>
</dbReference>
<dbReference type="PROSITE" id="PS50158">
    <property type="entry name" value="ZF_CCHC"/>
    <property type="match status" value="1"/>
</dbReference>
<evidence type="ECO:0000313" key="4">
    <source>
        <dbReference type="EMBL" id="CAK9190791.1"/>
    </source>
</evidence>
<dbReference type="EMBL" id="OZ019893">
    <property type="protein sequence ID" value="CAK9190791.1"/>
    <property type="molecule type" value="Genomic_DNA"/>
</dbReference>
<organism evidence="4 5">
    <name type="scientific">Sphagnum troendelagicum</name>
    <dbReference type="NCBI Taxonomy" id="128251"/>
    <lineage>
        <taxon>Eukaryota</taxon>
        <taxon>Viridiplantae</taxon>
        <taxon>Streptophyta</taxon>
        <taxon>Embryophyta</taxon>
        <taxon>Bryophyta</taxon>
        <taxon>Sphagnophytina</taxon>
        <taxon>Sphagnopsida</taxon>
        <taxon>Sphagnales</taxon>
        <taxon>Sphagnaceae</taxon>
        <taxon>Sphagnum</taxon>
    </lineage>
</organism>
<protein>
    <recommendedName>
        <fullName evidence="3">CCHC-type domain-containing protein</fullName>
    </recommendedName>
</protein>
<feature type="region of interest" description="Disordered" evidence="2">
    <location>
        <begin position="47"/>
        <end position="69"/>
    </location>
</feature>
<sequence>MKAMVMASPMLPPPHPILQVPDATMILAKQPSIDRFLDLDLEKPFVTPPLEGRAAPQGPVPQPKEASDEVTNVSKLPGCILLPSSDLKDPTDATMPPRILYLGLLNQCRRCRKIGHYARRCLMPCAWDGKSPEFSRRQTWSERVSFSGKFPDPKSGKEDMLNSIKDQMAKMTEAWSSAVKKETYGVPQFQINFPNSISIGCMKKSTGPLTIGLLDGEDCVIKVQWADDTSLTTHDSQLHSFHTLGITRKNC</sequence>
<keyword evidence="5" id="KW-1185">Reference proteome</keyword>
<name>A0ABP0TDW8_9BRYO</name>
<keyword evidence="1" id="KW-0862">Zinc</keyword>
<gene>
    <name evidence="4" type="ORF">CSSPTR1EN2_LOCUS1067</name>
</gene>
<feature type="domain" description="CCHC-type" evidence="3">
    <location>
        <begin position="108"/>
        <end position="121"/>
    </location>
</feature>
<evidence type="ECO:0000256" key="2">
    <source>
        <dbReference type="SAM" id="MobiDB-lite"/>
    </source>
</evidence>
<keyword evidence="1" id="KW-0479">Metal-binding</keyword>